<dbReference type="SUPFAM" id="SSF55874">
    <property type="entry name" value="ATPase domain of HSP90 chaperone/DNA topoisomerase II/histidine kinase"/>
    <property type="match status" value="1"/>
</dbReference>
<gene>
    <name evidence="12" type="ORF">H8E29_03890</name>
</gene>
<evidence type="ECO:0000256" key="2">
    <source>
        <dbReference type="ARBA" id="ARBA00004370"/>
    </source>
</evidence>
<dbReference type="InterPro" id="IPR003661">
    <property type="entry name" value="HisK_dim/P_dom"/>
</dbReference>
<keyword evidence="7" id="KW-0902">Two-component regulatory system</keyword>
<dbReference type="PRINTS" id="PR00344">
    <property type="entry name" value="BCTRLSENSOR"/>
</dbReference>
<keyword evidence="8 9" id="KW-0472">Membrane</keyword>
<reference evidence="12 13" key="1">
    <citation type="submission" date="2020-08" db="EMBL/GenBank/DDBJ databases">
        <title>Bridging the membrane lipid divide: bacteria of the FCB group superphylum have the potential to synthesize archaeal ether lipids.</title>
        <authorList>
            <person name="Villanueva L."/>
            <person name="Von Meijenfeldt F.A.B."/>
            <person name="Westbye A.B."/>
            <person name="Yadav S."/>
            <person name="Hopmans E.C."/>
            <person name="Dutilh B.E."/>
            <person name="Sinninghe Damste J.S."/>
        </authorList>
    </citation>
    <scope>NUCLEOTIDE SEQUENCE [LARGE SCALE GENOMIC DNA]</scope>
    <source>
        <strain evidence="12">NIOZ-UU36</strain>
    </source>
</reference>
<dbReference type="PROSITE" id="PS50109">
    <property type="entry name" value="HIS_KIN"/>
    <property type="match status" value="1"/>
</dbReference>
<dbReference type="GO" id="GO:0016020">
    <property type="term" value="C:membrane"/>
    <property type="evidence" value="ECO:0007669"/>
    <property type="project" value="UniProtKB-SubCell"/>
</dbReference>
<keyword evidence="5" id="KW-0808">Transferase</keyword>
<evidence type="ECO:0000313" key="13">
    <source>
        <dbReference type="Proteomes" id="UP000614469"/>
    </source>
</evidence>
<name>A0A8J6NI27_9CHLR</name>
<comment type="catalytic activity">
    <reaction evidence="1">
        <text>ATP + protein L-histidine = ADP + protein N-phospho-L-histidine.</text>
        <dbReference type="EC" id="2.7.13.3"/>
    </reaction>
</comment>
<dbReference type="SMART" id="SM00304">
    <property type="entry name" value="HAMP"/>
    <property type="match status" value="1"/>
</dbReference>
<dbReference type="Proteomes" id="UP000614469">
    <property type="component" value="Unassembled WGS sequence"/>
</dbReference>
<proteinExistence type="predicted"/>
<dbReference type="SUPFAM" id="SSF47384">
    <property type="entry name" value="Homodimeric domain of signal transducing histidine kinase"/>
    <property type="match status" value="1"/>
</dbReference>
<dbReference type="PANTHER" id="PTHR43711">
    <property type="entry name" value="TWO-COMPONENT HISTIDINE KINASE"/>
    <property type="match status" value="1"/>
</dbReference>
<dbReference type="InterPro" id="IPR003594">
    <property type="entry name" value="HATPase_dom"/>
</dbReference>
<evidence type="ECO:0000259" key="10">
    <source>
        <dbReference type="PROSITE" id="PS50109"/>
    </source>
</evidence>
<dbReference type="InterPro" id="IPR036890">
    <property type="entry name" value="HATPase_C_sf"/>
</dbReference>
<feature type="domain" description="HAMP" evidence="11">
    <location>
        <begin position="113"/>
        <end position="165"/>
    </location>
</feature>
<dbReference type="GO" id="GO:0000155">
    <property type="term" value="F:phosphorelay sensor kinase activity"/>
    <property type="evidence" value="ECO:0007669"/>
    <property type="project" value="InterPro"/>
</dbReference>
<dbReference type="Gene3D" id="3.30.565.10">
    <property type="entry name" value="Histidine kinase-like ATPase, C-terminal domain"/>
    <property type="match status" value="1"/>
</dbReference>
<dbReference type="Pfam" id="PF00512">
    <property type="entry name" value="HisKA"/>
    <property type="match status" value="1"/>
</dbReference>
<evidence type="ECO:0000256" key="6">
    <source>
        <dbReference type="ARBA" id="ARBA00022777"/>
    </source>
</evidence>
<dbReference type="EMBL" id="JACNJN010000063">
    <property type="protein sequence ID" value="MBC8334385.1"/>
    <property type="molecule type" value="Genomic_DNA"/>
</dbReference>
<dbReference type="InterPro" id="IPR004358">
    <property type="entry name" value="Sig_transdc_His_kin-like_C"/>
</dbReference>
<dbReference type="SUPFAM" id="SSF158472">
    <property type="entry name" value="HAMP domain-like"/>
    <property type="match status" value="1"/>
</dbReference>
<sequence>MIKYIRSHVGVKLFLSYIAVIGIASIILLFSTRLALPRAFDRHLGMAQEMQIDGEGMMMDGGQGFREGGRFGVQEGGPKELFQNFKASFNEALIYSGVAALVIALLVSWIFSRNVVAPVRAMMTASHRIADGHYEERVDKERSDELGQLARSFNQMAVKLEQVELMRRQLIGDVSHELRTPLTAIKGSMEGLIDGILPANEETYLQIHQEAGRLGRLVDDLQELSRVEAGAYPMEVRPGDLSPLMETVIKRLSTQFEEKGINLTSNLPADLPRILGDGDRVIQILTNLLGNALSHTPAGGAVTVSAVQQGKFIHISVEDTGVGISQENLLHIFTRFYRVDKSRSRQSGGGSGIGLTVARHLVEAQGGEIWAESGGEGKGSNFSFSIMIA</sequence>
<keyword evidence="9" id="KW-1133">Transmembrane helix</keyword>
<evidence type="ECO:0000259" key="11">
    <source>
        <dbReference type="PROSITE" id="PS50885"/>
    </source>
</evidence>
<evidence type="ECO:0000256" key="5">
    <source>
        <dbReference type="ARBA" id="ARBA00022679"/>
    </source>
</evidence>
<dbReference type="PANTHER" id="PTHR43711:SF1">
    <property type="entry name" value="HISTIDINE KINASE 1"/>
    <property type="match status" value="1"/>
</dbReference>
<dbReference type="SMART" id="SM00388">
    <property type="entry name" value="HisKA"/>
    <property type="match status" value="1"/>
</dbReference>
<accession>A0A8J6NI27</accession>
<keyword evidence="6" id="KW-0418">Kinase</keyword>
<dbReference type="Gene3D" id="1.10.287.130">
    <property type="match status" value="1"/>
</dbReference>
<dbReference type="InterPro" id="IPR050736">
    <property type="entry name" value="Sensor_HK_Regulatory"/>
</dbReference>
<dbReference type="PROSITE" id="PS50885">
    <property type="entry name" value="HAMP"/>
    <property type="match status" value="1"/>
</dbReference>
<evidence type="ECO:0000256" key="4">
    <source>
        <dbReference type="ARBA" id="ARBA00022553"/>
    </source>
</evidence>
<comment type="caution">
    <text evidence="12">The sequence shown here is derived from an EMBL/GenBank/DDBJ whole genome shotgun (WGS) entry which is preliminary data.</text>
</comment>
<keyword evidence="4" id="KW-0597">Phosphoprotein</keyword>
<feature type="transmembrane region" description="Helical" evidence="9">
    <location>
        <begin position="92"/>
        <end position="111"/>
    </location>
</feature>
<dbReference type="SMART" id="SM00387">
    <property type="entry name" value="HATPase_c"/>
    <property type="match status" value="1"/>
</dbReference>
<dbReference type="Gene3D" id="6.10.340.10">
    <property type="match status" value="1"/>
</dbReference>
<dbReference type="FunFam" id="3.30.565.10:FF:000006">
    <property type="entry name" value="Sensor histidine kinase WalK"/>
    <property type="match status" value="1"/>
</dbReference>
<feature type="transmembrane region" description="Helical" evidence="9">
    <location>
        <begin position="14"/>
        <end position="36"/>
    </location>
</feature>
<evidence type="ECO:0000256" key="7">
    <source>
        <dbReference type="ARBA" id="ARBA00023012"/>
    </source>
</evidence>
<evidence type="ECO:0000256" key="8">
    <source>
        <dbReference type="ARBA" id="ARBA00023136"/>
    </source>
</evidence>
<dbReference type="CDD" id="cd00082">
    <property type="entry name" value="HisKA"/>
    <property type="match status" value="1"/>
</dbReference>
<evidence type="ECO:0000256" key="9">
    <source>
        <dbReference type="SAM" id="Phobius"/>
    </source>
</evidence>
<dbReference type="InterPro" id="IPR003660">
    <property type="entry name" value="HAMP_dom"/>
</dbReference>
<organism evidence="12 13">
    <name type="scientific">Candidatus Desulfolinea nitratireducens</name>
    <dbReference type="NCBI Taxonomy" id="2841698"/>
    <lineage>
        <taxon>Bacteria</taxon>
        <taxon>Bacillati</taxon>
        <taxon>Chloroflexota</taxon>
        <taxon>Anaerolineae</taxon>
        <taxon>Anaerolineales</taxon>
        <taxon>Anaerolineales incertae sedis</taxon>
        <taxon>Candidatus Desulfolinea</taxon>
    </lineage>
</organism>
<evidence type="ECO:0000256" key="3">
    <source>
        <dbReference type="ARBA" id="ARBA00012438"/>
    </source>
</evidence>
<keyword evidence="9" id="KW-0812">Transmembrane</keyword>
<dbReference type="CDD" id="cd06225">
    <property type="entry name" value="HAMP"/>
    <property type="match status" value="1"/>
</dbReference>
<comment type="subcellular location">
    <subcellularLocation>
        <location evidence="2">Membrane</location>
    </subcellularLocation>
</comment>
<dbReference type="Pfam" id="PF00672">
    <property type="entry name" value="HAMP"/>
    <property type="match status" value="1"/>
</dbReference>
<evidence type="ECO:0000256" key="1">
    <source>
        <dbReference type="ARBA" id="ARBA00000085"/>
    </source>
</evidence>
<dbReference type="CDD" id="cd00075">
    <property type="entry name" value="HATPase"/>
    <property type="match status" value="1"/>
</dbReference>
<dbReference type="EC" id="2.7.13.3" evidence="3"/>
<dbReference type="Pfam" id="PF02518">
    <property type="entry name" value="HATPase_c"/>
    <property type="match status" value="1"/>
</dbReference>
<dbReference type="FunFam" id="1.10.287.130:FF:000001">
    <property type="entry name" value="Two-component sensor histidine kinase"/>
    <property type="match status" value="1"/>
</dbReference>
<dbReference type="InterPro" id="IPR036097">
    <property type="entry name" value="HisK_dim/P_sf"/>
</dbReference>
<protein>
    <recommendedName>
        <fullName evidence="3">histidine kinase</fullName>
        <ecNumber evidence="3">2.7.13.3</ecNumber>
    </recommendedName>
</protein>
<dbReference type="InterPro" id="IPR005467">
    <property type="entry name" value="His_kinase_dom"/>
</dbReference>
<dbReference type="AlphaFoldDB" id="A0A8J6NI27"/>
<evidence type="ECO:0000313" key="12">
    <source>
        <dbReference type="EMBL" id="MBC8334385.1"/>
    </source>
</evidence>
<feature type="domain" description="Histidine kinase" evidence="10">
    <location>
        <begin position="173"/>
        <end position="389"/>
    </location>
</feature>